<sequence>NQRERIRHLAEVIEQTSSCGFTNEFFETLVSIQGKVRLINREIDCQEVESSQSIDDTATCLSQNVCQQISPSQEALQLSKSLPLRRVKSLEDKMECPVGRDGFSRWQRNAIVIRVHQGFQFCHLLGQNVIRELKTNLQHKLTQQTVEVASKQTRLSVEMKTLHHELTALKGVVNLLASVPRIQHEVSAIVGWYNHELAYFRDHPIPDVLTELLNGVDGSNDDWWEGLLQGNAVLHKHLHIQSRIRRKQTILAKILELRRVLEDAEQPFQPTDLAKLDEQFGAGSVSMLHRIRAHTQATIRVSLAELLQCLDEINQEASKRYEQLLVEQIKIRDIERSFEMLQWIRRSEKCLLETKSPFLDLFAKIHTASQPLAMIEPFLVVLEKEIKFHTEESLHILQEFEVLAANNAAWSTLLEYTLNAWNELITKAKMKRLSVDTAKRLLTLNAEVSNTREWVKHKKELLLSIGEKKNTMGEMIRMECRMDGWETDLTALKERVCQVFKKMDALSTGLKELQSPLSAESWSTVAVRDAEFTLKQWKSQLHADWNEFVGLLEEYQKRLESSLAFQSMLQELEVMYTTLLSKQNTITSLELPTSIDEISEQEEVFRTLAAELEASNDKLETLVLYGRDLAAFQEKAVATAVTERLNNLKCEWSDLLILCKHQLILLRDVEALNVSLSRKENQIVQTDYLPTSEHIRGKITAQKQVLASIQALSDQVRLLQLKSNEHKVGEKYDARVLAVKARYSRSFIPSKSIFPNLAEATT</sequence>
<dbReference type="InterPro" id="IPR018159">
    <property type="entry name" value="Spectrin/alpha-actinin"/>
</dbReference>
<dbReference type="SUPFAM" id="SSF46966">
    <property type="entry name" value="Spectrin repeat"/>
    <property type="match status" value="1"/>
</dbReference>
<accession>A0A0R3WQ60</accession>
<evidence type="ECO:0000313" key="2">
    <source>
        <dbReference type="Proteomes" id="UP000274429"/>
    </source>
</evidence>
<dbReference type="Pfam" id="PF00435">
    <property type="entry name" value="Spectrin"/>
    <property type="match status" value="1"/>
</dbReference>
<evidence type="ECO:0000313" key="1">
    <source>
        <dbReference type="EMBL" id="VDM21431.1"/>
    </source>
</evidence>
<dbReference type="Proteomes" id="UP000274429">
    <property type="component" value="Unassembled WGS sequence"/>
</dbReference>
<dbReference type="InterPro" id="IPR002017">
    <property type="entry name" value="Spectrin_repeat"/>
</dbReference>
<dbReference type="Gene3D" id="1.20.58.60">
    <property type="match status" value="2"/>
</dbReference>
<protein>
    <submittedName>
        <fullName evidence="3">DUF4455 domain-containing protein</fullName>
    </submittedName>
</protein>
<reference evidence="1 2" key="2">
    <citation type="submission" date="2018-11" db="EMBL/GenBank/DDBJ databases">
        <authorList>
            <consortium name="Pathogen Informatics"/>
        </authorList>
    </citation>
    <scope>NUCLEOTIDE SEQUENCE [LARGE SCALE GENOMIC DNA]</scope>
</reference>
<name>A0A0R3WQ60_HYDTA</name>
<dbReference type="CDD" id="cd00176">
    <property type="entry name" value="SPEC"/>
    <property type="match status" value="1"/>
</dbReference>
<dbReference type="OrthoDB" id="6265861at2759"/>
<dbReference type="WBParaSite" id="TTAC_0000290001-mRNA-1">
    <property type="protein sequence ID" value="TTAC_0000290001-mRNA-1"/>
    <property type="gene ID" value="TTAC_0000290001"/>
</dbReference>
<dbReference type="AlphaFoldDB" id="A0A0R3WQ60"/>
<proteinExistence type="predicted"/>
<reference evidence="3" key="1">
    <citation type="submission" date="2017-02" db="UniProtKB">
        <authorList>
            <consortium name="WormBaseParasite"/>
        </authorList>
    </citation>
    <scope>IDENTIFICATION</scope>
</reference>
<dbReference type="STRING" id="6205.A0A0R3WQ60"/>
<dbReference type="EMBL" id="UYWX01001634">
    <property type="protein sequence ID" value="VDM21431.1"/>
    <property type="molecule type" value="Genomic_DNA"/>
</dbReference>
<gene>
    <name evidence="1" type="ORF">TTAC_LOCUS2884</name>
</gene>
<evidence type="ECO:0000313" key="3">
    <source>
        <dbReference type="WBParaSite" id="TTAC_0000290001-mRNA-1"/>
    </source>
</evidence>
<organism evidence="3">
    <name type="scientific">Hydatigena taeniaeformis</name>
    <name type="common">Feline tapeworm</name>
    <name type="synonym">Taenia taeniaeformis</name>
    <dbReference type="NCBI Taxonomy" id="6205"/>
    <lineage>
        <taxon>Eukaryota</taxon>
        <taxon>Metazoa</taxon>
        <taxon>Spiralia</taxon>
        <taxon>Lophotrochozoa</taxon>
        <taxon>Platyhelminthes</taxon>
        <taxon>Cestoda</taxon>
        <taxon>Eucestoda</taxon>
        <taxon>Cyclophyllidea</taxon>
        <taxon>Taeniidae</taxon>
        <taxon>Hydatigera</taxon>
    </lineage>
</organism>
<keyword evidence="2" id="KW-1185">Reference proteome</keyword>